<dbReference type="InterPro" id="IPR043964">
    <property type="entry name" value="P-loop_TraG"/>
</dbReference>
<dbReference type="SUPFAM" id="SSF52540">
    <property type="entry name" value="P-loop containing nucleoside triphosphate hydrolases"/>
    <property type="match status" value="1"/>
</dbReference>
<dbReference type="InterPro" id="IPR027417">
    <property type="entry name" value="P-loop_NTPase"/>
</dbReference>
<evidence type="ECO:0000313" key="3">
    <source>
        <dbReference type="Proteomes" id="UP001179121"/>
    </source>
</evidence>
<reference evidence="2" key="1">
    <citation type="submission" date="2022-10" db="EMBL/GenBank/DDBJ databases">
        <authorList>
            <person name="Koch H."/>
        </authorList>
    </citation>
    <scope>NUCLEOTIDE SEQUENCE</scope>
    <source>
        <strain evidence="2">DNF</strain>
    </source>
</reference>
<name>A0AA86MYY2_9BACT</name>
<dbReference type="KEGG" id="nti:DNFV4_02062"/>
<organism evidence="2 3">
    <name type="scientific">Nitrospira tepida</name>
    <dbReference type="NCBI Taxonomy" id="2973512"/>
    <lineage>
        <taxon>Bacteria</taxon>
        <taxon>Pseudomonadati</taxon>
        <taxon>Nitrospirota</taxon>
        <taxon>Nitrospiria</taxon>
        <taxon>Nitrospirales</taxon>
        <taxon>Nitrospiraceae</taxon>
        <taxon>Nitrospira</taxon>
    </lineage>
</organism>
<dbReference type="Gene3D" id="1.10.8.730">
    <property type="match status" value="1"/>
</dbReference>
<dbReference type="InterPro" id="IPR025955">
    <property type="entry name" value="TraC/Conjuga_ATPase"/>
</dbReference>
<gene>
    <name evidence="2" type="ORF">DNFV4_02062</name>
</gene>
<dbReference type="Gene3D" id="3.40.50.300">
    <property type="entry name" value="P-loop containing nucleotide triphosphate hydrolases"/>
    <property type="match status" value="1"/>
</dbReference>
<dbReference type="Proteomes" id="UP001179121">
    <property type="component" value="Chromosome"/>
</dbReference>
<dbReference type="NCBIfam" id="TIGR02746">
    <property type="entry name" value="TraC-F-type"/>
    <property type="match status" value="1"/>
</dbReference>
<dbReference type="AlphaFoldDB" id="A0AA86MYY2"/>
<sequence>MSTLLEYFARKMIARTSISDWLPHHAYDPDNRVYRLADGRIGCVWESPPLLGMGPDTIQKLTNLFESSQAPTGTTYQLMIHASPVIQPYLDAHVGLSHRGDPDSRFLRDATRTREFFLESQGTRLIPTSGIRPRDFNVYVSVTMPLKEEYPNGIEFEDIVEQLEGVEQTLRNVGLPVVRVPPLELIWLLHTLLSPGHAWEERPPSYNSTQLISDQVVARDTYAKLHARMFELDGKFVKSLTVQQFPEEWHGSKNRELIGSLLRGMDQITCPFFLTLNAVKLDQVKSVAALRKKHVVVTNQAVGFMLKLIPIFEKKLQHFNRMMALVAEGKQTIGLYVQAALYGNDPKELEKHSSAIKAIYRTHDWLLQDDHFIGFRVFLFGLPMGLPSNVPLLRDDLRRLKTVHSEVPAHLAPIAGDWKGMGQPVMLLTSRSGQMMSLDVFANTEGNFNICIAADSGAGKSFFANFFFRSYLATGGQAWVIDAGKSYMKLCEHLKGQFMQFSREARKLCLNPLSRVIGRYDRKAESPEEEADRKDELAMIKAIFAQMLSPSRALTDLELSCLEQALIQVLAQKGGDATPTDVAAALLKMGQEREDQRITDLGTQLFPYTAAGNYGDLFNGPNNMHFERDFYVLELDGLDALPDLRSVILLQMIMNIQVAMYQGDRARRKICAMDEAWDLLSQGGNVSAFFEKGVRRVRKYGGSIMTITQGINDYYDKMGQTGAALLANSDFVFLLKQKPESIESIKQRGRLILSEFEYQLLRSVHRGAGYSEIFFYTANHGRGIGRLTVDRRTQLMYSTKAEELALIDRIVKAGGPEMTIDRAIDLILEQEHERAAATGERVA</sequence>
<dbReference type="InterPro" id="IPR053155">
    <property type="entry name" value="F-pilin_assembly_TraC"/>
</dbReference>
<dbReference type="PANTHER" id="PTHR38467">
    <property type="match status" value="1"/>
</dbReference>
<dbReference type="RefSeq" id="WP_289268506.1">
    <property type="nucleotide sequence ID" value="NZ_OX365700.1"/>
</dbReference>
<dbReference type="Pfam" id="PF19044">
    <property type="entry name" value="P-loop_TraG"/>
    <property type="match status" value="2"/>
</dbReference>
<dbReference type="CDD" id="cd01127">
    <property type="entry name" value="TrwB_TraG_TraD_VirD4"/>
    <property type="match status" value="1"/>
</dbReference>
<keyword evidence="3" id="KW-1185">Reference proteome</keyword>
<dbReference type="PANTHER" id="PTHR38467:SF1">
    <property type="entry name" value="CONJUGATIVE TRANSFER: ASSEMBLY"/>
    <property type="match status" value="1"/>
</dbReference>
<dbReference type="EMBL" id="OX365700">
    <property type="protein sequence ID" value="CAI4031643.1"/>
    <property type="molecule type" value="Genomic_DNA"/>
</dbReference>
<evidence type="ECO:0000313" key="2">
    <source>
        <dbReference type="EMBL" id="CAI4031643.1"/>
    </source>
</evidence>
<feature type="domain" description="TraG P-loop" evidence="1">
    <location>
        <begin position="444"/>
        <end position="513"/>
    </location>
</feature>
<protein>
    <submittedName>
        <fullName evidence="2">TraC</fullName>
    </submittedName>
</protein>
<proteinExistence type="predicted"/>
<accession>A0AA86MYY2</accession>
<feature type="domain" description="TraG P-loop" evidence="1">
    <location>
        <begin position="591"/>
        <end position="815"/>
    </location>
</feature>
<evidence type="ECO:0000259" key="1">
    <source>
        <dbReference type="Pfam" id="PF19044"/>
    </source>
</evidence>
<dbReference type="Pfam" id="PF11130">
    <property type="entry name" value="TraC_F_IV"/>
    <property type="match status" value="1"/>
</dbReference>
<dbReference type="InterPro" id="IPR014117">
    <property type="entry name" value="TraC-F-type"/>
</dbReference>